<sequence length="196" mass="21709">MGFRRSPQCLQPPRTVKSCSSARRELRRPAMARTSGGQDDSLEYSLRKYLLLLASLVATVTYGAGFNPPGGVWQTADRTKDRIAGDPIVRDTSYARYLVFFYSNATAFASSLVVIVLILILFILHDRGIQSPSPVCILRGVMVLDLISLMMAYAAGTFRDVLTDTYSVLLLASVVAYLVFHSAPRRGRRRGRTTAR</sequence>
<dbReference type="Proteomes" id="UP000095767">
    <property type="component" value="Unassembled WGS sequence"/>
</dbReference>
<keyword evidence="1" id="KW-1133">Transmembrane helix</keyword>
<evidence type="ECO:0000313" key="3">
    <source>
        <dbReference type="EMBL" id="OEL26632.1"/>
    </source>
</evidence>
<reference evidence="3 4" key="1">
    <citation type="submission" date="2016-09" db="EMBL/GenBank/DDBJ databases">
        <title>The draft genome of Dichanthelium oligosanthes: A C3 panicoid grass species.</title>
        <authorList>
            <person name="Studer A.J."/>
            <person name="Schnable J.C."/>
            <person name="Brutnell T.P."/>
        </authorList>
    </citation>
    <scope>NUCLEOTIDE SEQUENCE [LARGE SCALE GENOMIC DNA]</scope>
    <source>
        <strain evidence="4">cv. Kellogg 1175</strain>
        <tissue evidence="3">Leaf</tissue>
    </source>
</reference>
<proteinExistence type="predicted"/>
<dbReference type="InterPro" id="IPR026961">
    <property type="entry name" value="PGG_dom"/>
</dbReference>
<dbReference type="EMBL" id="LWDX02034185">
    <property type="protein sequence ID" value="OEL26632.1"/>
    <property type="molecule type" value="Genomic_DNA"/>
</dbReference>
<evidence type="ECO:0000256" key="1">
    <source>
        <dbReference type="SAM" id="Phobius"/>
    </source>
</evidence>
<feature type="transmembrane region" description="Helical" evidence="1">
    <location>
        <begin position="99"/>
        <end position="124"/>
    </location>
</feature>
<evidence type="ECO:0000259" key="2">
    <source>
        <dbReference type="Pfam" id="PF13962"/>
    </source>
</evidence>
<name>A0A1E5VNI3_9POAL</name>
<dbReference type="AlphaFoldDB" id="A0A1E5VNI3"/>
<gene>
    <name evidence="3" type="ORF">BAE44_0012350</name>
</gene>
<feature type="transmembrane region" description="Helical" evidence="1">
    <location>
        <begin position="161"/>
        <end position="180"/>
    </location>
</feature>
<dbReference type="Pfam" id="PF13962">
    <property type="entry name" value="PGG"/>
    <property type="match status" value="1"/>
</dbReference>
<keyword evidence="1" id="KW-0812">Transmembrane</keyword>
<dbReference type="OrthoDB" id="603711at2759"/>
<protein>
    <recommendedName>
        <fullName evidence="2">PGG domain-containing protein</fullName>
    </recommendedName>
</protein>
<feature type="transmembrane region" description="Helical" evidence="1">
    <location>
        <begin position="49"/>
        <end position="66"/>
    </location>
</feature>
<accession>A0A1E5VNI3</accession>
<keyword evidence="4" id="KW-1185">Reference proteome</keyword>
<keyword evidence="1" id="KW-0472">Membrane</keyword>
<dbReference type="PANTHER" id="PTHR24177">
    <property type="entry name" value="CASKIN"/>
    <property type="match status" value="1"/>
</dbReference>
<organism evidence="3 4">
    <name type="scientific">Dichanthelium oligosanthes</name>
    <dbReference type="NCBI Taxonomy" id="888268"/>
    <lineage>
        <taxon>Eukaryota</taxon>
        <taxon>Viridiplantae</taxon>
        <taxon>Streptophyta</taxon>
        <taxon>Embryophyta</taxon>
        <taxon>Tracheophyta</taxon>
        <taxon>Spermatophyta</taxon>
        <taxon>Magnoliopsida</taxon>
        <taxon>Liliopsida</taxon>
        <taxon>Poales</taxon>
        <taxon>Poaceae</taxon>
        <taxon>PACMAD clade</taxon>
        <taxon>Panicoideae</taxon>
        <taxon>Panicodae</taxon>
        <taxon>Paniceae</taxon>
        <taxon>Dichantheliinae</taxon>
        <taxon>Dichanthelium</taxon>
    </lineage>
</organism>
<dbReference type="PANTHER" id="PTHR24177:SF396">
    <property type="entry name" value="PGG DOMAIN-CONTAINING PROTEIN"/>
    <property type="match status" value="1"/>
</dbReference>
<dbReference type="STRING" id="888268.A0A1E5VNI3"/>
<feature type="transmembrane region" description="Helical" evidence="1">
    <location>
        <begin position="136"/>
        <end position="155"/>
    </location>
</feature>
<evidence type="ECO:0000313" key="4">
    <source>
        <dbReference type="Proteomes" id="UP000095767"/>
    </source>
</evidence>
<feature type="domain" description="PGG" evidence="2">
    <location>
        <begin position="46"/>
        <end position="159"/>
    </location>
</feature>
<dbReference type="GO" id="GO:0016020">
    <property type="term" value="C:membrane"/>
    <property type="evidence" value="ECO:0007669"/>
    <property type="project" value="TreeGrafter"/>
</dbReference>
<comment type="caution">
    <text evidence="3">The sequence shown here is derived from an EMBL/GenBank/DDBJ whole genome shotgun (WGS) entry which is preliminary data.</text>
</comment>